<protein>
    <submittedName>
        <fullName evidence="2">Uncharacterized protein</fullName>
    </submittedName>
</protein>
<feature type="region of interest" description="Disordered" evidence="1">
    <location>
        <begin position="1"/>
        <end position="62"/>
    </location>
</feature>
<accession>A0A453LHA0</accession>
<evidence type="ECO:0000256" key="1">
    <source>
        <dbReference type="SAM" id="MobiDB-lite"/>
    </source>
</evidence>
<keyword evidence="3" id="KW-1185">Reference proteome</keyword>
<feature type="compositionally biased region" description="Basic residues" evidence="1">
    <location>
        <begin position="36"/>
        <end position="47"/>
    </location>
</feature>
<name>A0A453LHA0_AEGTS</name>
<organism evidence="2 3">
    <name type="scientific">Aegilops tauschii subsp. strangulata</name>
    <name type="common">Goatgrass</name>
    <dbReference type="NCBI Taxonomy" id="200361"/>
    <lineage>
        <taxon>Eukaryota</taxon>
        <taxon>Viridiplantae</taxon>
        <taxon>Streptophyta</taxon>
        <taxon>Embryophyta</taxon>
        <taxon>Tracheophyta</taxon>
        <taxon>Spermatophyta</taxon>
        <taxon>Magnoliopsida</taxon>
        <taxon>Liliopsida</taxon>
        <taxon>Poales</taxon>
        <taxon>Poaceae</taxon>
        <taxon>BOP clade</taxon>
        <taxon>Pooideae</taxon>
        <taxon>Triticodae</taxon>
        <taxon>Triticeae</taxon>
        <taxon>Triticinae</taxon>
        <taxon>Aegilops</taxon>
    </lineage>
</organism>
<dbReference type="EnsemblPlants" id="AET5Gv20767400.6">
    <property type="protein sequence ID" value="AET5Gv20767400.6"/>
    <property type="gene ID" value="AET5Gv20767400"/>
</dbReference>
<reference evidence="3" key="2">
    <citation type="journal article" date="2017" name="Nat. Plants">
        <title>The Aegilops tauschii genome reveals multiple impacts of transposons.</title>
        <authorList>
            <person name="Zhao G."/>
            <person name="Zou C."/>
            <person name="Li K."/>
            <person name="Wang K."/>
            <person name="Li T."/>
            <person name="Gao L."/>
            <person name="Zhang X."/>
            <person name="Wang H."/>
            <person name="Yang Z."/>
            <person name="Liu X."/>
            <person name="Jiang W."/>
            <person name="Mao L."/>
            <person name="Kong X."/>
            <person name="Jiao Y."/>
            <person name="Jia J."/>
        </authorList>
    </citation>
    <scope>NUCLEOTIDE SEQUENCE [LARGE SCALE GENOMIC DNA]</scope>
    <source>
        <strain evidence="3">cv. AL8/78</strain>
    </source>
</reference>
<reference evidence="2" key="5">
    <citation type="journal article" date="2021" name="G3 (Bethesda)">
        <title>Aegilops tauschii genome assembly Aet v5.0 features greater sequence contiguity and improved annotation.</title>
        <authorList>
            <person name="Wang L."/>
            <person name="Zhu T."/>
            <person name="Rodriguez J.C."/>
            <person name="Deal K.R."/>
            <person name="Dubcovsky J."/>
            <person name="McGuire P.E."/>
            <person name="Lux T."/>
            <person name="Spannagl M."/>
            <person name="Mayer K.F.X."/>
            <person name="Baldrich P."/>
            <person name="Meyers B.C."/>
            <person name="Huo N."/>
            <person name="Gu Y.Q."/>
            <person name="Zhou H."/>
            <person name="Devos K.M."/>
            <person name="Bennetzen J.L."/>
            <person name="Unver T."/>
            <person name="Budak H."/>
            <person name="Gulick P.J."/>
            <person name="Galiba G."/>
            <person name="Kalapos B."/>
            <person name="Nelson D.R."/>
            <person name="Li P."/>
            <person name="You F.M."/>
            <person name="Luo M.C."/>
            <person name="Dvorak J."/>
        </authorList>
    </citation>
    <scope>NUCLEOTIDE SEQUENCE [LARGE SCALE GENOMIC DNA]</scope>
    <source>
        <strain evidence="2">cv. AL8/78</strain>
    </source>
</reference>
<dbReference type="Proteomes" id="UP000015105">
    <property type="component" value="Chromosome 5D"/>
</dbReference>
<dbReference type="AlphaFoldDB" id="A0A453LHA0"/>
<evidence type="ECO:0000313" key="3">
    <source>
        <dbReference type="Proteomes" id="UP000015105"/>
    </source>
</evidence>
<dbReference type="Gramene" id="AET5Gv20767400.6">
    <property type="protein sequence ID" value="AET5Gv20767400.6"/>
    <property type="gene ID" value="AET5Gv20767400"/>
</dbReference>
<reference evidence="2" key="4">
    <citation type="submission" date="2019-03" db="UniProtKB">
        <authorList>
            <consortium name="EnsemblPlants"/>
        </authorList>
    </citation>
    <scope>IDENTIFICATION</scope>
</reference>
<proteinExistence type="predicted"/>
<evidence type="ECO:0000313" key="2">
    <source>
        <dbReference type="EnsemblPlants" id="AET5Gv20767400.6"/>
    </source>
</evidence>
<reference evidence="3" key="1">
    <citation type="journal article" date="2014" name="Science">
        <title>Ancient hybridizations among the ancestral genomes of bread wheat.</title>
        <authorList>
            <consortium name="International Wheat Genome Sequencing Consortium,"/>
            <person name="Marcussen T."/>
            <person name="Sandve S.R."/>
            <person name="Heier L."/>
            <person name="Spannagl M."/>
            <person name="Pfeifer M."/>
            <person name="Jakobsen K.S."/>
            <person name="Wulff B.B."/>
            <person name="Steuernagel B."/>
            <person name="Mayer K.F."/>
            <person name="Olsen O.A."/>
        </authorList>
    </citation>
    <scope>NUCLEOTIDE SEQUENCE [LARGE SCALE GENOMIC DNA]</scope>
    <source>
        <strain evidence="3">cv. AL8/78</strain>
    </source>
</reference>
<reference evidence="2" key="3">
    <citation type="journal article" date="2017" name="Nature">
        <title>Genome sequence of the progenitor of the wheat D genome Aegilops tauschii.</title>
        <authorList>
            <person name="Luo M.C."/>
            <person name="Gu Y.Q."/>
            <person name="Puiu D."/>
            <person name="Wang H."/>
            <person name="Twardziok S.O."/>
            <person name="Deal K.R."/>
            <person name="Huo N."/>
            <person name="Zhu T."/>
            <person name="Wang L."/>
            <person name="Wang Y."/>
            <person name="McGuire P.E."/>
            <person name="Liu S."/>
            <person name="Long H."/>
            <person name="Ramasamy R.K."/>
            <person name="Rodriguez J.C."/>
            <person name="Van S.L."/>
            <person name="Yuan L."/>
            <person name="Wang Z."/>
            <person name="Xia Z."/>
            <person name="Xiao L."/>
            <person name="Anderson O.D."/>
            <person name="Ouyang S."/>
            <person name="Liang Y."/>
            <person name="Zimin A.V."/>
            <person name="Pertea G."/>
            <person name="Qi P."/>
            <person name="Bennetzen J.L."/>
            <person name="Dai X."/>
            <person name="Dawson M.W."/>
            <person name="Muller H.G."/>
            <person name="Kugler K."/>
            <person name="Rivarola-Duarte L."/>
            <person name="Spannagl M."/>
            <person name="Mayer K.F.X."/>
            <person name="Lu F.H."/>
            <person name="Bevan M.W."/>
            <person name="Leroy P."/>
            <person name="Li P."/>
            <person name="You F.M."/>
            <person name="Sun Q."/>
            <person name="Liu Z."/>
            <person name="Lyons E."/>
            <person name="Wicker T."/>
            <person name="Salzberg S.L."/>
            <person name="Devos K.M."/>
            <person name="Dvorak J."/>
        </authorList>
    </citation>
    <scope>NUCLEOTIDE SEQUENCE [LARGE SCALE GENOMIC DNA]</scope>
    <source>
        <strain evidence="2">cv. AL8/78</strain>
    </source>
</reference>
<sequence>RKKGRLAGRHALGSTSLLAAAVPIRRTDRPENPSPSRRRRRRRRKILNPHAPPLSPTSPAAAPAMAFTARMKDLMRKYGKVAL</sequence>